<dbReference type="Proteomes" id="UP000828390">
    <property type="component" value="Unassembled WGS sequence"/>
</dbReference>
<dbReference type="EMBL" id="JAIWYP010000014">
    <property type="protein sequence ID" value="KAH3708953.1"/>
    <property type="molecule type" value="Genomic_DNA"/>
</dbReference>
<name>A0A9D3YX37_DREPO</name>
<evidence type="ECO:0000313" key="2">
    <source>
        <dbReference type="EMBL" id="KAH3708953.1"/>
    </source>
</evidence>
<gene>
    <name evidence="2" type="ORF">DPMN_068412</name>
</gene>
<keyword evidence="3" id="KW-1185">Reference proteome</keyword>
<feature type="compositionally biased region" description="Polar residues" evidence="1">
    <location>
        <begin position="11"/>
        <end position="34"/>
    </location>
</feature>
<evidence type="ECO:0000256" key="1">
    <source>
        <dbReference type="SAM" id="MobiDB-lite"/>
    </source>
</evidence>
<accession>A0A9D3YX37</accession>
<proteinExistence type="predicted"/>
<sequence>MSAGCRRQPEVNFSSQAVQKSSQIPDTSANSDSTVAEPMIGGFTMDQLESKVGGITSFSKMAILLFRFLFKEEEYAGKSLTGGVSKSGEKRRPGKTERNIPCCRQSFPACNTGNDPGKTKGCGKAVQSQQKNLNLRVTEMYTLNI</sequence>
<feature type="region of interest" description="Disordered" evidence="1">
    <location>
        <begin position="80"/>
        <end position="99"/>
    </location>
</feature>
<feature type="compositionally biased region" description="Basic and acidic residues" evidence="1">
    <location>
        <begin position="87"/>
        <end position="98"/>
    </location>
</feature>
<reference evidence="2" key="2">
    <citation type="submission" date="2020-11" db="EMBL/GenBank/DDBJ databases">
        <authorList>
            <person name="McCartney M.A."/>
            <person name="Auch B."/>
            <person name="Kono T."/>
            <person name="Mallez S."/>
            <person name="Becker A."/>
            <person name="Gohl D.M."/>
            <person name="Silverstein K.A.T."/>
            <person name="Koren S."/>
            <person name="Bechman K.B."/>
            <person name="Herman A."/>
            <person name="Abrahante J.E."/>
            <person name="Garbe J."/>
        </authorList>
    </citation>
    <scope>NUCLEOTIDE SEQUENCE</scope>
    <source>
        <strain evidence="2">Duluth1</strain>
        <tissue evidence="2">Whole animal</tissue>
    </source>
</reference>
<dbReference type="AlphaFoldDB" id="A0A9D3YX37"/>
<evidence type="ECO:0000313" key="3">
    <source>
        <dbReference type="Proteomes" id="UP000828390"/>
    </source>
</evidence>
<reference evidence="2" key="1">
    <citation type="journal article" date="2019" name="bioRxiv">
        <title>The Genome of the Zebra Mussel, Dreissena polymorpha: A Resource for Invasive Species Research.</title>
        <authorList>
            <person name="McCartney M.A."/>
            <person name="Auch B."/>
            <person name="Kono T."/>
            <person name="Mallez S."/>
            <person name="Zhang Y."/>
            <person name="Obille A."/>
            <person name="Becker A."/>
            <person name="Abrahante J.E."/>
            <person name="Garbe J."/>
            <person name="Badalamenti J.P."/>
            <person name="Herman A."/>
            <person name="Mangelson H."/>
            <person name="Liachko I."/>
            <person name="Sullivan S."/>
            <person name="Sone E.D."/>
            <person name="Koren S."/>
            <person name="Silverstein K.A.T."/>
            <person name="Beckman K.B."/>
            <person name="Gohl D.M."/>
        </authorList>
    </citation>
    <scope>NUCLEOTIDE SEQUENCE</scope>
    <source>
        <strain evidence="2">Duluth1</strain>
        <tissue evidence="2">Whole animal</tissue>
    </source>
</reference>
<organism evidence="2 3">
    <name type="scientific">Dreissena polymorpha</name>
    <name type="common">Zebra mussel</name>
    <name type="synonym">Mytilus polymorpha</name>
    <dbReference type="NCBI Taxonomy" id="45954"/>
    <lineage>
        <taxon>Eukaryota</taxon>
        <taxon>Metazoa</taxon>
        <taxon>Spiralia</taxon>
        <taxon>Lophotrochozoa</taxon>
        <taxon>Mollusca</taxon>
        <taxon>Bivalvia</taxon>
        <taxon>Autobranchia</taxon>
        <taxon>Heteroconchia</taxon>
        <taxon>Euheterodonta</taxon>
        <taxon>Imparidentia</taxon>
        <taxon>Neoheterodontei</taxon>
        <taxon>Myida</taxon>
        <taxon>Dreissenoidea</taxon>
        <taxon>Dreissenidae</taxon>
        <taxon>Dreissena</taxon>
    </lineage>
</organism>
<protein>
    <submittedName>
        <fullName evidence="2">Uncharacterized protein</fullName>
    </submittedName>
</protein>
<feature type="region of interest" description="Disordered" evidence="1">
    <location>
        <begin position="1"/>
        <end position="35"/>
    </location>
</feature>
<comment type="caution">
    <text evidence="2">The sequence shown here is derived from an EMBL/GenBank/DDBJ whole genome shotgun (WGS) entry which is preliminary data.</text>
</comment>